<reference evidence="1" key="2">
    <citation type="submission" date="2021-08" db="EMBL/GenBank/DDBJ databases">
        <authorList>
            <person name="Eriksson T."/>
        </authorList>
    </citation>
    <scope>NUCLEOTIDE SEQUENCE</scope>
    <source>
        <strain evidence="1">Stoneville</strain>
        <tissue evidence="1">Whole head</tissue>
    </source>
</reference>
<dbReference type="EMBL" id="JABDTM020025759">
    <property type="protein sequence ID" value="KAH0812837.1"/>
    <property type="molecule type" value="Genomic_DNA"/>
</dbReference>
<evidence type="ECO:0000313" key="1">
    <source>
        <dbReference type="EMBL" id="KAH0812837.1"/>
    </source>
</evidence>
<protein>
    <submittedName>
        <fullName evidence="1">Uncharacterized protein</fullName>
    </submittedName>
</protein>
<sequence>MEVGCRLILWPWRSSSVETAGGLCTPNCTRGYYRRRQWFEPLIMLEARGRNPPGGAKGLRGTFPDHPRPFHLTFTDIHNNIYTPMGALPDGTRTRADFAVVIEGVLTLPSTTLPSAPRRHTHTSMARRRFLPWKKFSPEGKSLCREIRRAKLQSLLCDISTTIASFWSTNTELVNPFEWPKMRTIVHANFKFIEIPLGISHNLSGEKFGFGQIDNRQLSPSVRRYHQDVSSYVFLPSTFHLAKSLRDHWTTIIHKDPDIILKLSSLNLVGNFSEKRCPSDEDASPFSNDRMIQQVDQQLEQSLNFGIFFGLSTAVSFKYATCRFVLGIPITLAAVLTNANDGYPVLMHLTHLHPG</sequence>
<evidence type="ECO:0000313" key="2">
    <source>
        <dbReference type="Proteomes" id="UP000719412"/>
    </source>
</evidence>
<dbReference type="AlphaFoldDB" id="A0A8J6HEV2"/>
<reference evidence="1" key="1">
    <citation type="journal article" date="2020" name="J Insects Food Feed">
        <title>The yellow mealworm (Tenebrio molitor) genome: a resource for the emerging insects as food and feed industry.</title>
        <authorList>
            <person name="Eriksson T."/>
            <person name="Andere A."/>
            <person name="Kelstrup H."/>
            <person name="Emery V."/>
            <person name="Picard C."/>
        </authorList>
    </citation>
    <scope>NUCLEOTIDE SEQUENCE</scope>
    <source>
        <strain evidence="1">Stoneville</strain>
        <tissue evidence="1">Whole head</tissue>
    </source>
</reference>
<accession>A0A8J6HEV2</accession>
<gene>
    <name evidence="1" type="ORF">GEV33_009954</name>
</gene>
<organism evidence="1 2">
    <name type="scientific">Tenebrio molitor</name>
    <name type="common">Yellow mealworm beetle</name>
    <dbReference type="NCBI Taxonomy" id="7067"/>
    <lineage>
        <taxon>Eukaryota</taxon>
        <taxon>Metazoa</taxon>
        <taxon>Ecdysozoa</taxon>
        <taxon>Arthropoda</taxon>
        <taxon>Hexapoda</taxon>
        <taxon>Insecta</taxon>
        <taxon>Pterygota</taxon>
        <taxon>Neoptera</taxon>
        <taxon>Endopterygota</taxon>
        <taxon>Coleoptera</taxon>
        <taxon>Polyphaga</taxon>
        <taxon>Cucujiformia</taxon>
        <taxon>Tenebrionidae</taxon>
        <taxon>Tenebrio</taxon>
    </lineage>
</organism>
<comment type="caution">
    <text evidence="1">The sequence shown here is derived from an EMBL/GenBank/DDBJ whole genome shotgun (WGS) entry which is preliminary data.</text>
</comment>
<dbReference type="Proteomes" id="UP000719412">
    <property type="component" value="Unassembled WGS sequence"/>
</dbReference>
<name>A0A8J6HEV2_TENMO</name>
<proteinExistence type="predicted"/>
<keyword evidence="2" id="KW-1185">Reference proteome</keyword>